<dbReference type="Proteomes" id="UP000265703">
    <property type="component" value="Unassembled WGS sequence"/>
</dbReference>
<sequence length="375" mass="43667">MSYIIFSALQLVAINTKEKLLEDPFENKQRIGNFIRNIPTTLQRNEKKERERERRGTLDSKLETGIFENGNKRSDDSSCHSMGCSYSPLYYQHWRTSNANFSQLSDGMAISTFKTVSKVDNDFRANAHEDATMTDSIKYDVKIKQQGNYEGLIQNISNRKQGYQKSNNKVSRESQFRELTSFFSERSWEFGKESSTLAVQELCQNEYMIPSSVTDIRAANQNLCNNNKKSKTDSMLRELHNDHETQNLIRLLKDKKPYRDEINKDVLFDYEIQFFAKTYGITEFFLVFACGDWIFWLEDHGVIYFWSRIDDSMIHGGENLKEALTNYLFNQENLCYVDEITRKLVPINAYDKEAEGLVKPPEAYINIDVTKVSQA</sequence>
<proteinExistence type="predicted"/>
<organism evidence="1 2">
    <name type="scientific">Glomus cerebriforme</name>
    <dbReference type="NCBI Taxonomy" id="658196"/>
    <lineage>
        <taxon>Eukaryota</taxon>
        <taxon>Fungi</taxon>
        <taxon>Fungi incertae sedis</taxon>
        <taxon>Mucoromycota</taxon>
        <taxon>Glomeromycotina</taxon>
        <taxon>Glomeromycetes</taxon>
        <taxon>Glomerales</taxon>
        <taxon>Glomeraceae</taxon>
        <taxon>Glomus</taxon>
    </lineage>
</organism>
<evidence type="ECO:0000313" key="1">
    <source>
        <dbReference type="EMBL" id="RIA87333.1"/>
    </source>
</evidence>
<gene>
    <name evidence="1" type="ORF">C1645_878108</name>
</gene>
<evidence type="ECO:0000313" key="2">
    <source>
        <dbReference type="Proteomes" id="UP000265703"/>
    </source>
</evidence>
<comment type="caution">
    <text evidence="1">The sequence shown here is derived from an EMBL/GenBank/DDBJ whole genome shotgun (WGS) entry which is preliminary data.</text>
</comment>
<dbReference type="OrthoDB" id="2317649at2759"/>
<keyword evidence="2" id="KW-1185">Reference proteome</keyword>
<dbReference type="EMBL" id="QKYT01000313">
    <property type="protein sequence ID" value="RIA87333.1"/>
    <property type="molecule type" value="Genomic_DNA"/>
</dbReference>
<accession>A0A397SMI6</accession>
<dbReference type="AlphaFoldDB" id="A0A397SMI6"/>
<name>A0A397SMI6_9GLOM</name>
<reference evidence="1 2" key="1">
    <citation type="submission" date="2018-06" db="EMBL/GenBank/DDBJ databases">
        <title>Comparative genomics reveals the genomic features of Rhizophagus irregularis, R. cerebriforme, R. diaphanum and Gigaspora rosea, and their symbiotic lifestyle signature.</title>
        <authorList>
            <person name="Morin E."/>
            <person name="San Clemente H."/>
            <person name="Chen E.C.H."/>
            <person name="De La Providencia I."/>
            <person name="Hainaut M."/>
            <person name="Kuo A."/>
            <person name="Kohler A."/>
            <person name="Murat C."/>
            <person name="Tang N."/>
            <person name="Roy S."/>
            <person name="Loubradou J."/>
            <person name="Henrissat B."/>
            <person name="Grigoriev I.V."/>
            <person name="Corradi N."/>
            <person name="Roux C."/>
            <person name="Martin F.M."/>
        </authorList>
    </citation>
    <scope>NUCLEOTIDE SEQUENCE [LARGE SCALE GENOMIC DNA]</scope>
    <source>
        <strain evidence="1 2">DAOM 227022</strain>
    </source>
</reference>
<protein>
    <submittedName>
        <fullName evidence="1">Uncharacterized protein</fullName>
    </submittedName>
</protein>
<dbReference type="STRING" id="658196.A0A397SMI6"/>